<feature type="region of interest" description="Disordered" evidence="1">
    <location>
        <begin position="1"/>
        <end position="21"/>
    </location>
</feature>
<evidence type="ECO:0000256" key="1">
    <source>
        <dbReference type="SAM" id="MobiDB-lite"/>
    </source>
</evidence>
<proteinExistence type="predicted"/>
<dbReference type="EMBL" id="ML977338">
    <property type="protein sequence ID" value="KAF2110405.1"/>
    <property type="molecule type" value="Genomic_DNA"/>
</dbReference>
<evidence type="ECO:0000313" key="3">
    <source>
        <dbReference type="Proteomes" id="UP000799770"/>
    </source>
</evidence>
<sequence length="171" mass="18374">MEQTKLSSCPRSTPSSKPTHRSAALLRCIKLRSLVIQHRTLFPASHYLSTKAMGTALTKGSITLTSDQGLTTVAARTLRDRTTQNLIQTTAIEVGQASNLAVRIPAQAHAPSMRSQKRKLAAVMSTGVTSLPFGSHISVCSHGSVRISCVSLGCSKLYVLSRTRFADAYCT</sequence>
<reference evidence="2" key="1">
    <citation type="journal article" date="2020" name="Stud. Mycol.">
        <title>101 Dothideomycetes genomes: a test case for predicting lifestyles and emergence of pathogens.</title>
        <authorList>
            <person name="Haridas S."/>
            <person name="Albert R."/>
            <person name="Binder M."/>
            <person name="Bloem J."/>
            <person name="Labutti K."/>
            <person name="Salamov A."/>
            <person name="Andreopoulos B."/>
            <person name="Baker S."/>
            <person name="Barry K."/>
            <person name="Bills G."/>
            <person name="Bluhm B."/>
            <person name="Cannon C."/>
            <person name="Castanera R."/>
            <person name="Culley D."/>
            <person name="Daum C."/>
            <person name="Ezra D."/>
            <person name="Gonzalez J."/>
            <person name="Henrissat B."/>
            <person name="Kuo A."/>
            <person name="Liang C."/>
            <person name="Lipzen A."/>
            <person name="Lutzoni F."/>
            <person name="Magnuson J."/>
            <person name="Mondo S."/>
            <person name="Nolan M."/>
            <person name="Ohm R."/>
            <person name="Pangilinan J."/>
            <person name="Park H.-J."/>
            <person name="Ramirez L."/>
            <person name="Alfaro M."/>
            <person name="Sun H."/>
            <person name="Tritt A."/>
            <person name="Yoshinaga Y."/>
            <person name="Zwiers L.-H."/>
            <person name="Turgeon B."/>
            <person name="Goodwin S."/>
            <person name="Spatafora J."/>
            <person name="Crous P."/>
            <person name="Grigoriev I."/>
        </authorList>
    </citation>
    <scope>NUCLEOTIDE SEQUENCE</scope>
    <source>
        <strain evidence="2">CBS 627.86</strain>
    </source>
</reference>
<keyword evidence="3" id="KW-1185">Reference proteome</keyword>
<protein>
    <submittedName>
        <fullName evidence="2">Uncharacterized protein</fullName>
    </submittedName>
</protein>
<dbReference type="Proteomes" id="UP000799770">
    <property type="component" value="Unassembled WGS sequence"/>
</dbReference>
<evidence type="ECO:0000313" key="2">
    <source>
        <dbReference type="EMBL" id="KAF2110405.1"/>
    </source>
</evidence>
<name>A0A6A5YTE0_9PLEO</name>
<organism evidence="2 3">
    <name type="scientific">Lophiotrema nucula</name>
    <dbReference type="NCBI Taxonomy" id="690887"/>
    <lineage>
        <taxon>Eukaryota</taxon>
        <taxon>Fungi</taxon>
        <taxon>Dikarya</taxon>
        <taxon>Ascomycota</taxon>
        <taxon>Pezizomycotina</taxon>
        <taxon>Dothideomycetes</taxon>
        <taxon>Pleosporomycetidae</taxon>
        <taxon>Pleosporales</taxon>
        <taxon>Lophiotremataceae</taxon>
        <taxon>Lophiotrema</taxon>
    </lineage>
</organism>
<dbReference type="AlphaFoldDB" id="A0A6A5YTE0"/>
<accession>A0A6A5YTE0</accession>
<feature type="compositionally biased region" description="Polar residues" evidence="1">
    <location>
        <begin position="1"/>
        <end position="17"/>
    </location>
</feature>
<gene>
    <name evidence="2" type="ORF">BDV96DRAFT_201522</name>
</gene>